<comment type="caution">
    <text evidence="2">The sequence shown here is derived from an EMBL/GenBank/DDBJ whole genome shotgun (WGS) entry which is preliminary data.</text>
</comment>
<feature type="region of interest" description="Disordered" evidence="1">
    <location>
        <begin position="49"/>
        <end position="75"/>
    </location>
</feature>
<evidence type="ECO:0000256" key="1">
    <source>
        <dbReference type="SAM" id="MobiDB-lite"/>
    </source>
</evidence>
<evidence type="ECO:0000313" key="2">
    <source>
        <dbReference type="EMBL" id="CAK0909582.1"/>
    </source>
</evidence>
<evidence type="ECO:0000313" key="3">
    <source>
        <dbReference type="Proteomes" id="UP001189429"/>
    </source>
</evidence>
<accession>A0ABN9YA53</accession>
<proteinExistence type="predicted"/>
<keyword evidence="3" id="KW-1185">Reference proteome</keyword>
<organism evidence="2 3">
    <name type="scientific">Prorocentrum cordatum</name>
    <dbReference type="NCBI Taxonomy" id="2364126"/>
    <lineage>
        <taxon>Eukaryota</taxon>
        <taxon>Sar</taxon>
        <taxon>Alveolata</taxon>
        <taxon>Dinophyceae</taxon>
        <taxon>Prorocentrales</taxon>
        <taxon>Prorocentraceae</taxon>
        <taxon>Prorocentrum</taxon>
    </lineage>
</organism>
<reference evidence="2" key="1">
    <citation type="submission" date="2023-10" db="EMBL/GenBank/DDBJ databases">
        <authorList>
            <person name="Chen Y."/>
            <person name="Shah S."/>
            <person name="Dougan E. K."/>
            <person name="Thang M."/>
            <person name="Chan C."/>
        </authorList>
    </citation>
    <scope>NUCLEOTIDE SEQUENCE [LARGE SCALE GENOMIC DNA]</scope>
</reference>
<protein>
    <submittedName>
        <fullName evidence="2">Uncharacterized protein</fullName>
    </submittedName>
</protein>
<feature type="region of interest" description="Disordered" evidence="1">
    <location>
        <begin position="126"/>
        <end position="215"/>
    </location>
</feature>
<dbReference type="EMBL" id="CAUYUJ010022220">
    <property type="protein sequence ID" value="CAK0909582.1"/>
    <property type="molecule type" value="Genomic_DNA"/>
</dbReference>
<dbReference type="Proteomes" id="UP001189429">
    <property type="component" value="Unassembled WGS sequence"/>
</dbReference>
<feature type="compositionally biased region" description="Low complexity" evidence="1">
    <location>
        <begin position="146"/>
        <end position="176"/>
    </location>
</feature>
<sequence length="225" mass="22516">MTRATSAENLCSWPLGRGGAPAAEVVGHAAGTPPAGAAADMAQVMSLAFPRSSGSSSGGGHQGARPKHGGPSELLGSSALRMVWPSERRQASGAEAAAACREAAASLQEAAAQLLGAATGLDGGAGASGHGAGGDRAAAQERRWTSAAGAPRSQAPARPRPAAARPQRAPPRGCACNEEADPRCPDAAGPVPPLRAATSGTRIERRRSFDWPFSQSACNPMHTCA</sequence>
<name>A0ABN9YA53_9DINO</name>
<gene>
    <name evidence="2" type="ORF">PCOR1329_LOCUS83955</name>
</gene>